<dbReference type="eggNOG" id="KOG3277">
    <property type="taxonomic scope" value="Eukaryota"/>
</dbReference>
<feature type="region of interest" description="Disordered" evidence="5">
    <location>
        <begin position="56"/>
        <end position="82"/>
    </location>
</feature>
<protein>
    <recommendedName>
        <fullName evidence="6">DNL-type domain-containing protein</fullName>
    </recommendedName>
</protein>
<dbReference type="Pfam" id="PF05180">
    <property type="entry name" value="zf-DNL"/>
    <property type="match status" value="1"/>
</dbReference>
<gene>
    <name evidence="7" type="ORF">SCHCODRAFT_84997</name>
</gene>
<dbReference type="KEGG" id="scm:SCHCO_02618777"/>
<dbReference type="VEuPathDB" id="FungiDB:SCHCODRAFT_02618777"/>
<dbReference type="PANTHER" id="PTHR20922:SF13">
    <property type="entry name" value="DNL-TYPE ZINC FINGER PROTEIN"/>
    <property type="match status" value="1"/>
</dbReference>
<dbReference type="GO" id="GO:0050821">
    <property type="term" value="P:protein stabilization"/>
    <property type="evidence" value="ECO:0007669"/>
    <property type="project" value="TreeGrafter"/>
</dbReference>
<evidence type="ECO:0000256" key="4">
    <source>
        <dbReference type="PROSITE-ProRule" id="PRU00834"/>
    </source>
</evidence>
<dbReference type="InParanoid" id="D8Q0Z0"/>
<dbReference type="OrthoDB" id="512667at2759"/>
<evidence type="ECO:0000259" key="6">
    <source>
        <dbReference type="PROSITE" id="PS51501"/>
    </source>
</evidence>
<keyword evidence="2 4" id="KW-0863">Zinc-finger</keyword>
<keyword evidence="1" id="KW-0479">Metal-binding</keyword>
<dbReference type="PANTHER" id="PTHR20922">
    <property type="entry name" value="DNL-TYPE ZINC FINGER PROTEIN"/>
    <property type="match status" value="1"/>
</dbReference>
<evidence type="ECO:0000256" key="2">
    <source>
        <dbReference type="ARBA" id="ARBA00022771"/>
    </source>
</evidence>
<proteinExistence type="predicted"/>
<evidence type="ECO:0000256" key="5">
    <source>
        <dbReference type="SAM" id="MobiDB-lite"/>
    </source>
</evidence>
<feature type="domain" description="DNL-type" evidence="6">
    <location>
        <begin position="83"/>
        <end position="175"/>
    </location>
</feature>
<keyword evidence="8" id="KW-1185">Reference proteome</keyword>
<dbReference type="GO" id="GO:0030150">
    <property type="term" value="P:protein import into mitochondrial matrix"/>
    <property type="evidence" value="ECO:0007669"/>
    <property type="project" value="TreeGrafter"/>
</dbReference>
<name>D8Q0Z0_SCHCM</name>
<accession>D8Q0Z0</accession>
<evidence type="ECO:0000256" key="3">
    <source>
        <dbReference type="ARBA" id="ARBA00022833"/>
    </source>
</evidence>
<dbReference type="GO" id="GO:0006457">
    <property type="term" value="P:protein folding"/>
    <property type="evidence" value="ECO:0007669"/>
    <property type="project" value="TreeGrafter"/>
</dbReference>
<reference evidence="7 8" key="1">
    <citation type="journal article" date="2010" name="Nat. Biotechnol.">
        <title>Genome sequence of the model mushroom Schizophyllum commune.</title>
        <authorList>
            <person name="Ohm R.A."/>
            <person name="de Jong J.F."/>
            <person name="Lugones L.G."/>
            <person name="Aerts A."/>
            <person name="Kothe E."/>
            <person name="Stajich J.E."/>
            <person name="de Vries R.P."/>
            <person name="Record E."/>
            <person name="Levasseur A."/>
            <person name="Baker S.E."/>
            <person name="Bartholomew K.A."/>
            <person name="Coutinho P.M."/>
            <person name="Erdmann S."/>
            <person name="Fowler T.J."/>
            <person name="Gathman A.C."/>
            <person name="Lombard V."/>
            <person name="Henrissat B."/>
            <person name="Knabe N."/>
            <person name="Kuees U."/>
            <person name="Lilly W.W."/>
            <person name="Lindquist E."/>
            <person name="Lucas S."/>
            <person name="Magnuson J.K."/>
            <person name="Piumi F."/>
            <person name="Raudaskoski M."/>
            <person name="Salamov A."/>
            <person name="Schmutz J."/>
            <person name="Schwarze F.W.M.R."/>
            <person name="vanKuyk P.A."/>
            <person name="Horton J.S."/>
            <person name="Grigoriev I.V."/>
            <person name="Woesten H.A.B."/>
        </authorList>
    </citation>
    <scope>NUCLEOTIDE SEQUENCE [LARGE SCALE GENOMIC DNA]</scope>
    <source>
        <strain evidence="8">H4-8 / FGSC 9210</strain>
    </source>
</reference>
<dbReference type="GeneID" id="9590726"/>
<dbReference type="HOGENOM" id="CLU_093902_2_1_1"/>
<dbReference type="OMA" id="TCTVSEC"/>
<dbReference type="PROSITE" id="PS51501">
    <property type="entry name" value="ZF_DNL"/>
    <property type="match status" value="1"/>
</dbReference>
<dbReference type="GO" id="GO:0005739">
    <property type="term" value="C:mitochondrion"/>
    <property type="evidence" value="ECO:0007669"/>
    <property type="project" value="TreeGrafter"/>
</dbReference>
<evidence type="ECO:0000313" key="7">
    <source>
        <dbReference type="EMBL" id="EFI97838.1"/>
    </source>
</evidence>
<dbReference type="AlphaFoldDB" id="D8Q0Z0"/>
<keyword evidence="3" id="KW-0862">Zinc</keyword>
<evidence type="ECO:0000313" key="8">
    <source>
        <dbReference type="Proteomes" id="UP000007431"/>
    </source>
</evidence>
<dbReference type="InterPro" id="IPR007853">
    <property type="entry name" value="Znf_DNL-typ"/>
</dbReference>
<dbReference type="EMBL" id="GL377305">
    <property type="protein sequence ID" value="EFI97838.1"/>
    <property type="molecule type" value="Genomic_DNA"/>
</dbReference>
<dbReference type="GO" id="GO:0051087">
    <property type="term" value="F:protein-folding chaperone binding"/>
    <property type="evidence" value="ECO:0007669"/>
    <property type="project" value="TreeGrafter"/>
</dbReference>
<dbReference type="RefSeq" id="XP_003032741.1">
    <property type="nucleotide sequence ID" value="XM_003032695.1"/>
</dbReference>
<dbReference type="GO" id="GO:0008270">
    <property type="term" value="F:zinc ion binding"/>
    <property type="evidence" value="ECO:0007669"/>
    <property type="project" value="UniProtKB-KW"/>
</dbReference>
<evidence type="ECO:0000256" key="1">
    <source>
        <dbReference type="ARBA" id="ARBA00022723"/>
    </source>
</evidence>
<sequence length="175" mass="18887">MLPSRLFRNVGVPPALRSLITPGASLPTTARVEMRMRLGLSGPSIAAIRAASSSSSSAAVPPEAPAPPADAPTTTKLKLPTSEEEPRLQITFTCTAPGCTRHRSSHTFTKRAYYSGIVLIQCPQCKNRHLIADHLGWFKESTEDGKLRTVEDLLKARGEDVKRGTTNPDGDIELV</sequence>
<organism evidence="8">
    <name type="scientific">Schizophyllum commune (strain H4-8 / FGSC 9210)</name>
    <name type="common">Split gill fungus</name>
    <dbReference type="NCBI Taxonomy" id="578458"/>
    <lineage>
        <taxon>Eukaryota</taxon>
        <taxon>Fungi</taxon>
        <taxon>Dikarya</taxon>
        <taxon>Basidiomycota</taxon>
        <taxon>Agaricomycotina</taxon>
        <taxon>Agaricomycetes</taxon>
        <taxon>Agaricomycetidae</taxon>
        <taxon>Agaricales</taxon>
        <taxon>Schizophyllaceae</taxon>
        <taxon>Schizophyllum</taxon>
    </lineage>
</organism>
<dbReference type="Proteomes" id="UP000007431">
    <property type="component" value="Unassembled WGS sequence"/>
</dbReference>
<dbReference type="InterPro" id="IPR024158">
    <property type="entry name" value="Mt_import_TIM15"/>
</dbReference>
<dbReference type="STRING" id="578458.D8Q0Z0"/>